<dbReference type="Gene3D" id="6.10.30.10">
    <property type="match status" value="1"/>
</dbReference>
<dbReference type="OrthoDB" id="3182121at2"/>
<evidence type="ECO:0008006" key="5">
    <source>
        <dbReference type="Google" id="ProtNLM"/>
    </source>
</evidence>
<dbReference type="Pfam" id="PF12172">
    <property type="entry name" value="zf-ChsH2"/>
    <property type="match status" value="1"/>
</dbReference>
<dbReference type="InterPro" id="IPR002878">
    <property type="entry name" value="ChsH2_C"/>
</dbReference>
<protein>
    <recommendedName>
        <fullName evidence="5">Nucleic-acid-binding protein containing a Zn-ribbon</fullName>
    </recommendedName>
</protein>
<name>A0A1D8AEI0_9SPHN</name>
<dbReference type="Proteomes" id="UP000094626">
    <property type="component" value="Plasmid pSA2"/>
</dbReference>
<dbReference type="PANTHER" id="PTHR34075">
    <property type="entry name" value="BLR3430 PROTEIN"/>
    <property type="match status" value="1"/>
</dbReference>
<gene>
    <name evidence="3" type="ORF">BES08_27065</name>
</gene>
<evidence type="ECO:0000313" key="3">
    <source>
        <dbReference type="EMBL" id="AOR80516.1"/>
    </source>
</evidence>
<dbReference type="AlphaFoldDB" id="A0A1D8AEI0"/>
<dbReference type="PANTHER" id="PTHR34075:SF5">
    <property type="entry name" value="BLR3430 PROTEIN"/>
    <property type="match status" value="1"/>
</dbReference>
<keyword evidence="3" id="KW-0614">Plasmid</keyword>
<proteinExistence type="predicted"/>
<dbReference type="RefSeq" id="WP_069709903.1">
    <property type="nucleotide sequence ID" value="NZ_CP017077.1"/>
</dbReference>
<dbReference type="SUPFAM" id="SSF50249">
    <property type="entry name" value="Nucleic acid-binding proteins"/>
    <property type="match status" value="1"/>
</dbReference>
<evidence type="ECO:0000313" key="4">
    <source>
        <dbReference type="Proteomes" id="UP000094626"/>
    </source>
</evidence>
<dbReference type="Pfam" id="PF01796">
    <property type="entry name" value="OB_ChsH2_C"/>
    <property type="match status" value="1"/>
</dbReference>
<sequence length="143" mass="15951">MAQTKALTGEGIAVTVSPMTEPYWQATRERRLVAARCTHCAHFRVPFLPFCPNCNAQEVEWVELTEPGTLYSFTFYPHPQRETADDQTMLAPAIVEFAQAPGVRYAGNMIDVDTADLAIGMRVETDWIFNGDGWGLPAFRPLA</sequence>
<geneLocation type="plasmid" evidence="3 4">
    <name>pSA2</name>
</geneLocation>
<accession>A0A1D8AEI0</accession>
<evidence type="ECO:0000259" key="1">
    <source>
        <dbReference type="Pfam" id="PF01796"/>
    </source>
</evidence>
<dbReference type="InterPro" id="IPR052513">
    <property type="entry name" value="Thioester_dehydratase-like"/>
</dbReference>
<feature type="domain" description="ChsH2 C-terminal OB-fold" evidence="1">
    <location>
        <begin position="61"/>
        <end position="127"/>
    </location>
</feature>
<reference evidence="4" key="1">
    <citation type="journal article" date="2017" name="J. Biotechnol.">
        <title>Complete genome sequence of Novosphingobium resinovorum SA1, a versatile xenobiotic-degrading bacterium capable of utilizing sulfanilic acid.</title>
        <authorList>
            <person name="Hegedus B."/>
            <person name="Kos P.B."/>
            <person name="Balint B."/>
            <person name="Maroti G."/>
            <person name="Gan H.M."/>
            <person name="Perei K."/>
            <person name="Rakhely G."/>
        </authorList>
    </citation>
    <scope>NUCLEOTIDE SEQUENCE [LARGE SCALE GENOMIC DNA]</scope>
    <source>
        <strain evidence="4">SA1</strain>
    </source>
</reference>
<dbReference type="InterPro" id="IPR022002">
    <property type="entry name" value="ChsH2_Znr"/>
</dbReference>
<dbReference type="EMBL" id="CP017077">
    <property type="protein sequence ID" value="AOR80516.1"/>
    <property type="molecule type" value="Genomic_DNA"/>
</dbReference>
<evidence type="ECO:0000259" key="2">
    <source>
        <dbReference type="Pfam" id="PF12172"/>
    </source>
</evidence>
<organism evidence="3 4">
    <name type="scientific">Novosphingobium resinovorum</name>
    <dbReference type="NCBI Taxonomy" id="158500"/>
    <lineage>
        <taxon>Bacteria</taxon>
        <taxon>Pseudomonadati</taxon>
        <taxon>Pseudomonadota</taxon>
        <taxon>Alphaproteobacteria</taxon>
        <taxon>Sphingomonadales</taxon>
        <taxon>Sphingomonadaceae</taxon>
        <taxon>Novosphingobium</taxon>
    </lineage>
</organism>
<keyword evidence="4" id="KW-1185">Reference proteome</keyword>
<dbReference type="InterPro" id="IPR012340">
    <property type="entry name" value="NA-bd_OB-fold"/>
</dbReference>
<dbReference type="KEGG" id="nre:BES08_27065"/>
<feature type="domain" description="ChsH2 rubredoxin-like zinc ribbon" evidence="2">
    <location>
        <begin position="24"/>
        <end position="60"/>
    </location>
</feature>